<dbReference type="Gene3D" id="2.60.120.10">
    <property type="entry name" value="Jelly Rolls"/>
    <property type="match status" value="1"/>
</dbReference>
<accession>A0A511J7X9</accession>
<dbReference type="Proteomes" id="UP000321720">
    <property type="component" value="Unassembled WGS sequence"/>
</dbReference>
<keyword evidence="2" id="KW-1185">Reference proteome</keyword>
<reference evidence="1 2" key="1">
    <citation type="submission" date="2019-07" db="EMBL/GenBank/DDBJ databases">
        <title>Whole genome shotgun sequence of Cellulomonas composti NBRC 100758.</title>
        <authorList>
            <person name="Hosoyama A."/>
            <person name="Uohara A."/>
            <person name="Ohji S."/>
            <person name="Ichikawa N."/>
        </authorList>
    </citation>
    <scope>NUCLEOTIDE SEQUENCE [LARGE SCALE GENOMIC DNA]</scope>
    <source>
        <strain evidence="1 2">NBRC 100758</strain>
    </source>
</reference>
<name>A0A511J7X9_9CELL</name>
<evidence type="ECO:0000313" key="1">
    <source>
        <dbReference type="EMBL" id="GEL94074.1"/>
    </source>
</evidence>
<evidence type="ECO:0000313" key="2">
    <source>
        <dbReference type="Proteomes" id="UP000321720"/>
    </source>
</evidence>
<dbReference type="SUPFAM" id="SSF51182">
    <property type="entry name" value="RmlC-like cupins"/>
    <property type="match status" value="1"/>
</dbReference>
<dbReference type="InterPro" id="IPR011051">
    <property type="entry name" value="RmlC_Cupin_sf"/>
</dbReference>
<dbReference type="AlphaFoldDB" id="A0A511J7X9"/>
<gene>
    <name evidence="1" type="ORF">CCO02nite_07320</name>
</gene>
<organism evidence="1 2">
    <name type="scientific">Cellulomonas composti</name>
    <dbReference type="NCBI Taxonomy" id="266130"/>
    <lineage>
        <taxon>Bacteria</taxon>
        <taxon>Bacillati</taxon>
        <taxon>Actinomycetota</taxon>
        <taxon>Actinomycetes</taxon>
        <taxon>Micrococcales</taxon>
        <taxon>Cellulomonadaceae</taxon>
        <taxon>Cellulomonas</taxon>
    </lineage>
</organism>
<protein>
    <submittedName>
        <fullName evidence="1">Uncharacterized protein</fullName>
    </submittedName>
</protein>
<proteinExistence type="predicted"/>
<dbReference type="EMBL" id="BJWG01000002">
    <property type="protein sequence ID" value="GEL94074.1"/>
    <property type="molecule type" value="Genomic_DNA"/>
</dbReference>
<dbReference type="InterPro" id="IPR014710">
    <property type="entry name" value="RmlC-like_jellyroll"/>
</dbReference>
<sequence length="82" mass="9433">MRVLENKPTIKNPPEWFTGDVWLDLLATPQEGDQRMVVGLVRFAPGRGPARIHRHVSTARRLTVYDRPHDSGLLRRRPAQQP</sequence>
<comment type="caution">
    <text evidence="1">The sequence shown here is derived from an EMBL/GenBank/DDBJ whole genome shotgun (WGS) entry which is preliminary data.</text>
</comment>